<dbReference type="AlphaFoldDB" id="E4WWT8"/>
<gene>
    <name evidence="1" type="ORF">GSOID_T00011358001</name>
</gene>
<dbReference type="Proteomes" id="UP000001307">
    <property type="component" value="Unassembled WGS sequence"/>
</dbReference>
<protein>
    <submittedName>
        <fullName evidence="1">Uncharacterized protein</fullName>
    </submittedName>
</protein>
<keyword evidence="2" id="KW-1185">Reference proteome</keyword>
<dbReference type="OrthoDB" id="10367028at2759"/>
<reference evidence="1" key="1">
    <citation type="journal article" date="2010" name="Science">
        <title>Plasticity of animal genome architecture unmasked by rapid evolution of a pelagic tunicate.</title>
        <authorList>
            <person name="Denoeud F."/>
            <person name="Henriet S."/>
            <person name="Mungpakdee S."/>
            <person name="Aury J.M."/>
            <person name="Da Silva C."/>
            <person name="Brinkmann H."/>
            <person name="Mikhaleva J."/>
            <person name="Olsen L.C."/>
            <person name="Jubin C."/>
            <person name="Canestro C."/>
            <person name="Bouquet J.M."/>
            <person name="Danks G."/>
            <person name="Poulain J."/>
            <person name="Campsteijn C."/>
            <person name="Adamski M."/>
            <person name="Cross I."/>
            <person name="Yadetie F."/>
            <person name="Muffato M."/>
            <person name="Louis A."/>
            <person name="Butcher S."/>
            <person name="Tsagkogeorga G."/>
            <person name="Konrad A."/>
            <person name="Singh S."/>
            <person name="Jensen M.F."/>
            <person name="Cong E.H."/>
            <person name="Eikeseth-Otteraa H."/>
            <person name="Noel B."/>
            <person name="Anthouard V."/>
            <person name="Porcel B.M."/>
            <person name="Kachouri-Lafond R."/>
            <person name="Nishino A."/>
            <person name="Ugolini M."/>
            <person name="Chourrout P."/>
            <person name="Nishida H."/>
            <person name="Aasland R."/>
            <person name="Huzurbazar S."/>
            <person name="Westhof E."/>
            <person name="Delsuc F."/>
            <person name="Lehrach H."/>
            <person name="Reinhardt R."/>
            <person name="Weissenbach J."/>
            <person name="Roy S.W."/>
            <person name="Artiguenave F."/>
            <person name="Postlethwait J.H."/>
            <person name="Manak J.R."/>
            <person name="Thompson E.M."/>
            <person name="Jaillon O."/>
            <person name="Du Pasquier L."/>
            <person name="Boudinot P."/>
            <person name="Liberles D.A."/>
            <person name="Volff J.N."/>
            <person name="Philippe H."/>
            <person name="Lenhard B."/>
            <person name="Roest Crollius H."/>
            <person name="Wincker P."/>
            <person name="Chourrout D."/>
        </authorList>
    </citation>
    <scope>NUCLEOTIDE SEQUENCE [LARGE SCALE GENOMIC DNA]</scope>
</reference>
<evidence type="ECO:0000313" key="1">
    <source>
        <dbReference type="EMBL" id="CBY21830.1"/>
    </source>
</evidence>
<evidence type="ECO:0000313" key="2">
    <source>
        <dbReference type="Proteomes" id="UP000001307"/>
    </source>
</evidence>
<dbReference type="EMBL" id="FN653018">
    <property type="protein sequence ID" value="CBY21830.1"/>
    <property type="molecule type" value="Genomic_DNA"/>
</dbReference>
<dbReference type="InParanoid" id="E4WWT8"/>
<organism evidence="1">
    <name type="scientific">Oikopleura dioica</name>
    <name type="common">Tunicate</name>
    <dbReference type="NCBI Taxonomy" id="34765"/>
    <lineage>
        <taxon>Eukaryota</taxon>
        <taxon>Metazoa</taxon>
        <taxon>Chordata</taxon>
        <taxon>Tunicata</taxon>
        <taxon>Appendicularia</taxon>
        <taxon>Copelata</taxon>
        <taxon>Oikopleuridae</taxon>
        <taxon>Oikopleura</taxon>
    </lineage>
</organism>
<accession>E4WWT8</accession>
<proteinExistence type="predicted"/>
<name>E4WWT8_OIKDI</name>
<sequence>MRKLLGSVSIVIASSVAYSFYQAFLHEDIEEQLPKKDEIALKSAYFKFGTSHLAYLIFLFPGLNCIFPRLCLKIWGVQLLSRAPKKSPAVLFQLYLIVFTALASATSCDPYSCAWIESLTDEKRAAAESCLIHPASGIYDHLPYVYRVLHSGTLSYKHFECMNGFLDSKLFSISLDQNGKDILKKWIYLKRQVIIGMFEKSKQKSSSKSSEL</sequence>